<keyword evidence="2" id="KW-1185">Reference proteome</keyword>
<dbReference type="AlphaFoldDB" id="A0A8J5YYX7"/>
<dbReference type="OrthoDB" id="1000761at2759"/>
<dbReference type="EMBL" id="JAHUZN010000011">
    <property type="protein sequence ID" value="KAG8478774.1"/>
    <property type="molecule type" value="Genomic_DNA"/>
</dbReference>
<reference evidence="1 2" key="1">
    <citation type="journal article" date="2021" name="bioRxiv">
        <title>The Gossypium anomalum genome as a resource for cotton improvement and evolutionary analysis of hybrid incompatibility.</title>
        <authorList>
            <person name="Grover C.E."/>
            <person name="Yuan D."/>
            <person name="Arick M.A."/>
            <person name="Miller E.R."/>
            <person name="Hu G."/>
            <person name="Peterson D.G."/>
            <person name="Wendel J.F."/>
            <person name="Udall J.A."/>
        </authorList>
    </citation>
    <scope>NUCLEOTIDE SEQUENCE [LARGE SCALE GENOMIC DNA]</scope>
    <source>
        <strain evidence="1">JFW-Udall</strain>
        <tissue evidence="1">Leaf</tissue>
    </source>
</reference>
<evidence type="ECO:0000313" key="2">
    <source>
        <dbReference type="Proteomes" id="UP000701853"/>
    </source>
</evidence>
<evidence type="ECO:0008006" key="3">
    <source>
        <dbReference type="Google" id="ProtNLM"/>
    </source>
</evidence>
<comment type="caution">
    <text evidence="1">The sequence shown here is derived from an EMBL/GenBank/DDBJ whole genome shotgun (WGS) entry which is preliminary data.</text>
</comment>
<evidence type="ECO:0000313" key="1">
    <source>
        <dbReference type="EMBL" id="KAG8478774.1"/>
    </source>
</evidence>
<organism evidence="1 2">
    <name type="scientific">Gossypium anomalum</name>
    <dbReference type="NCBI Taxonomy" id="47600"/>
    <lineage>
        <taxon>Eukaryota</taxon>
        <taxon>Viridiplantae</taxon>
        <taxon>Streptophyta</taxon>
        <taxon>Embryophyta</taxon>
        <taxon>Tracheophyta</taxon>
        <taxon>Spermatophyta</taxon>
        <taxon>Magnoliopsida</taxon>
        <taxon>eudicotyledons</taxon>
        <taxon>Gunneridae</taxon>
        <taxon>Pentapetalae</taxon>
        <taxon>rosids</taxon>
        <taxon>malvids</taxon>
        <taxon>Malvales</taxon>
        <taxon>Malvaceae</taxon>
        <taxon>Malvoideae</taxon>
        <taxon>Gossypium</taxon>
    </lineage>
</organism>
<sequence length="216" mass="25386">MEFNSEKDVYDFYKKYAKKVGFISRFNGKLRVTKFIVDHTHALASPSKYMFLRSQRTTNLAQAFKLEISDNSRLTLKESVGILSRNIGGVQNLGFILKYYNNYWHTRKKKVGDTDSVDLNNFITNIFWTDGRMKLDYESFGDEVCFDTTYKKIKRVDLLYYLLVLTIIRKMSSLLYYETCNAFIWLFDLFLKALSRKKLVTILTYQDVAMTKAFAS</sequence>
<accession>A0A8J5YYX7</accession>
<proteinExistence type="predicted"/>
<gene>
    <name evidence="1" type="ORF">CXB51_028611</name>
</gene>
<protein>
    <recommendedName>
        <fullName evidence="3">Protein FAR1-RELATED SEQUENCE</fullName>
    </recommendedName>
</protein>
<name>A0A8J5YYX7_9ROSI</name>
<dbReference type="PANTHER" id="PTHR47718">
    <property type="entry name" value="OS01G0519700 PROTEIN"/>
    <property type="match status" value="1"/>
</dbReference>
<dbReference type="Proteomes" id="UP000701853">
    <property type="component" value="Chromosome 11"/>
</dbReference>